<dbReference type="GO" id="GO:0005886">
    <property type="term" value="C:plasma membrane"/>
    <property type="evidence" value="ECO:0007669"/>
    <property type="project" value="TreeGrafter"/>
</dbReference>
<comment type="subcellular location">
    <subcellularLocation>
        <location evidence="1">Membrane</location>
        <topology evidence="1">Multi-pass membrane protein</topology>
    </subcellularLocation>
</comment>
<feature type="transmembrane region" description="Helical" evidence="5">
    <location>
        <begin position="193"/>
        <end position="213"/>
    </location>
</feature>
<evidence type="ECO:0000256" key="1">
    <source>
        <dbReference type="ARBA" id="ARBA00004141"/>
    </source>
</evidence>
<keyword evidence="4 5" id="KW-0472">Membrane</keyword>
<sequence length="406" mass="44766">MKPQIVQAFPVFTDRWRYLRPTIPGPDHRTVSPTTATTPTICRLLRSSLQRIQQYTSVFERRKPGGPSRCVERRAILRARKRIVAPLPAVAVGVLRWKREERISVHLEHPGARGRTAEEGRARPTSLASPSLLRDPDKMGTFCYNFSKYTLAAMSLVFLIISVTVITLVACMLSDKTYLVSIAEEGNNYEAGLYILLCTGILMLIVSVLGWCSAFKHSRYCLATFFSIMLVIVVAQVAFAGWLYAHGDRLDELVRSSVINTVKDEYGEIQCRTQIMDTIQATLECCGANGPADWAGSKYASQESSQSQLRLSFGVSNANNVFKIPKSCCKDATSTACSEGRLMKVAGTVSSAIYSEGCMEKLVTTLKTQSYHFMGAAILVLALEILSLILALICCCKGGPSDRYKA</sequence>
<dbReference type="InterPro" id="IPR008952">
    <property type="entry name" value="Tetraspanin_EC2_sf"/>
</dbReference>
<feature type="transmembrane region" description="Helical" evidence="5">
    <location>
        <begin position="371"/>
        <end position="395"/>
    </location>
</feature>
<protein>
    <submittedName>
        <fullName evidence="6">Tetraspanin</fullName>
    </submittedName>
</protein>
<evidence type="ECO:0000313" key="6">
    <source>
        <dbReference type="EMBL" id="TGZ53109.1"/>
    </source>
</evidence>
<accession>A0A4S2KXY3</accession>
<comment type="caution">
    <text evidence="6">The sequence shown here is derived from an EMBL/GenBank/DDBJ whole genome shotgun (WGS) entry which is preliminary data.</text>
</comment>
<dbReference type="Pfam" id="PF00335">
    <property type="entry name" value="Tetraspanin"/>
    <property type="match status" value="1"/>
</dbReference>
<dbReference type="PANTHER" id="PTHR19282:SF551">
    <property type="entry name" value="RE08073P-RELATED"/>
    <property type="match status" value="1"/>
</dbReference>
<keyword evidence="2 5" id="KW-0812">Transmembrane</keyword>
<evidence type="ECO:0000256" key="4">
    <source>
        <dbReference type="ARBA" id="ARBA00023136"/>
    </source>
</evidence>
<keyword evidence="3 5" id="KW-1133">Transmembrane helix</keyword>
<keyword evidence="7" id="KW-1185">Reference proteome</keyword>
<dbReference type="Proteomes" id="UP000310200">
    <property type="component" value="Unassembled WGS sequence"/>
</dbReference>
<dbReference type="PANTHER" id="PTHR19282">
    <property type="entry name" value="TETRASPANIN"/>
    <property type="match status" value="1"/>
</dbReference>
<dbReference type="Gene3D" id="1.10.1450.10">
    <property type="entry name" value="Tetraspanin"/>
    <property type="match status" value="1"/>
</dbReference>
<dbReference type="EMBL" id="QBLH01001095">
    <property type="protein sequence ID" value="TGZ53109.1"/>
    <property type="molecule type" value="Genomic_DNA"/>
</dbReference>
<proteinExistence type="predicted"/>
<feature type="transmembrane region" description="Helical" evidence="5">
    <location>
        <begin position="149"/>
        <end position="173"/>
    </location>
</feature>
<evidence type="ECO:0000256" key="2">
    <source>
        <dbReference type="ARBA" id="ARBA00022692"/>
    </source>
</evidence>
<evidence type="ECO:0000313" key="7">
    <source>
        <dbReference type="Proteomes" id="UP000310200"/>
    </source>
</evidence>
<dbReference type="SUPFAM" id="SSF48652">
    <property type="entry name" value="Tetraspanin"/>
    <property type="match status" value="1"/>
</dbReference>
<dbReference type="AlphaFoldDB" id="A0A4S2KXY3"/>
<dbReference type="PRINTS" id="PR00259">
    <property type="entry name" value="TMFOUR"/>
</dbReference>
<reference evidence="6 7" key="1">
    <citation type="journal article" date="2019" name="Philos. Trans. R. Soc. Lond., B, Biol. Sci.">
        <title>Ant behaviour and brain gene expression of defending hosts depend on the ecological success of the intruding social parasite.</title>
        <authorList>
            <person name="Kaur R."/>
            <person name="Stoldt M."/>
            <person name="Jongepier E."/>
            <person name="Feldmeyer B."/>
            <person name="Menzel F."/>
            <person name="Bornberg-Bauer E."/>
            <person name="Foitzik S."/>
        </authorList>
    </citation>
    <scope>NUCLEOTIDE SEQUENCE [LARGE SCALE GENOMIC DNA]</scope>
    <source>
        <tissue evidence="6">Whole body</tissue>
    </source>
</reference>
<evidence type="ECO:0000256" key="5">
    <source>
        <dbReference type="SAM" id="Phobius"/>
    </source>
</evidence>
<evidence type="ECO:0000256" key="3">
    <source>
        <dbReference type="ARBA" id="ARBA00022989"/>
    </source>
</evidence>
<dbReference type="InterPro" id="IPR018499">
    <property type="entry name" value="Tetraspanin/Peripherin"/>
</dbReference>
<organism evidence="6 7">
    <name type="scientific">Temnothorax longispinosus</name>
    <dbReference type="NCBI Taxonomy" id="300112"/>
    <lineage>
        <taxon>Eukaryota</taxon>
        <taxon>Metazoa</taxon>
        <taxon>Ecdysozoa</taxon>
        <taxon>Arthropoda</taxon>
        <taxon>Hexapoda</taxon>
        <taxon>Insecta</taxon>
        <taxon>Pterygota</taxon>
        <taxon>Neoptera</taxon>
        <taxon>Endopterygota</taxon>
        <taxon>Hymenoptera</taxon>
        <taxon>Apocrita</taxon>
        <taxon>Aculeata</taxon>
        <taxon>Formicoidea</taxon>
        <taxon>Formicidae</taxon>
        <taxon>Myrmicinae</taxon>
        <taxon>Temnothorax</taxon>
    </lineage>
</organism>
<feature type="transmembrane region" description="Helical" evidence="5">
    <location>
        <begin position="220"/>
        <end position="245"/>
    </location>
</feature>
<dbReference type="STRING" id="300112.A0A4S2KXY3"/>
<name>A0A4S2KXY3_9HYME</name>
<gene>
    <name evidence="6" type="ORF">DBV15_05445</name>
</gene>